<dbReference type="STRING" id="1619037.UT67_C0005G0012"/>
<keyword evidence="2" id="KW-0732">Signal</keyword>
<reference evidence="3 4" key="1">
    <citation type="journal article" date="2015" name="Nature">
        <title>rRNA introns, odd ribosomes, and small enigmatic genomes across a large radiation of phyla.</title>
        <authorList>
            <person name="Brown C.T."/>
            <person name="Hug L.A."/>
            <person name="Thomas B.C."/>
            <person name="Sharon I."/>
            <person name="Castelle C.J."/>
            <person name="Singh A."/>
            <person name="Wilkins M.J."/>
            <person name="Williams K.H."/>
            <person name="Banfield J.F."/>
        </authorList>
    </citation>
    <scope>NUCLEOTIDE SEQUENCE [LARGE SCALE GENOMIC DNA]</scope>
</reference>
<keyword evidence="1" id="KW-0812">Transmembrane</keyword>
<sequence length="116" mass="12356">MLKKIILGVGIASLVFFAATPALAQFGLDKSGTNAGYSESPSVYSTISTVISMGLSLAGLVFLGIMFYGGLRWMTARGDEEKATKAKEAIFEAMIGFILVILSYGISAFVFSRLIK</sequence>
<feature type="transmembrane region" description="Helical" evidence="1">
    <location>
        <begin position="89"/>
        <end position="111"/>
    </location>
</feature>
<name>A0A0G0SJL2_9BACT</name>
<dbReference type="AlphaFoldDB" id="A0A0G0SJL2"/>
<gene>
    <name evidence="3" type="ORF">UT67_C0005G0012</name>
</gene>
<dbReference type="InterPro" id="IPR043993">
    <property type="entry name" value="T4SS_pilin"/>
</dbReference>
<proteinExistence type="predicted"/>
<accession>A0A0G0SJL2</accession>
<evidence type="ECO:0000256" key="2">
    <source>
        <dbReference type="SAM" id="SignalP"/>
    </source>
</evidence>
<evidence type="ECO:0000313" key="3">
    <source>
        <dbReference type="EMBL" id="KKR34900.1"/>
    </source>
</evidence>
<dbReference type="Proteomes" id="UP000034855">
    <property type="component" value="Unassembled WGS sequence"/>
</dbReference>
<keyword evidence="1" id="KW-1133">Transmembrane helix</keyword>
<dbReference type="EMBL" id="LBXR01000005">
    <property type="protein sequence ID" value="KKR34900.1"/>
    <property type="molecule type" value="Genomic_DNA"/>
</dbReference>
<feature type="transmembrane region" description="Helical" evidence="1">
    <location>
        <begin position="43"/>
        <end position="68"/>
    </location>
</feature>
<evidence type="ECO:0008006" key="5">
    <source>
        <dbReference type="Google" id="ProtNLM"/>
    </source>
</evidence>
<keyword evidence="1" id="KW-0472">Membrane</keyword>
<comment type="caution">
    <text evidence="3">The sequence shown here is derived from an EMBL/GenBank/DDBJ whole genome shotgun (WGS) entry which is preliminary data.</text>
</comment>
<evidence type="ECO:0000313" key="4">
    <source>
        <dbReference type="Proteomes" id="UP000034855"/>
    </source>
</evidence>
<feature type="chain" id="PRO_5002534475" description="DUF4134 domain-containing protein" evidence="2">
    <location>
        <begin position="25"/>
        <end position="116"/>
    </location>
</feature>
<protein>
    <recommendedName>
        <fullName evidence="5">DUF4134 domain-containing protein</fullName>
    </recommendedName>
</protein>
<feature type="signal peptide" evidence="2">
    <location>
        <begin position="1"/>
        <end position="24"/>
    </location>
</feature>
<evidence type="ECO:0000256" key="1">
    <source>
        <dbReference type="SAM" id="Phobius"/>
    </source>
</evidence>
<dbReference type="Pfam" id="PF18895">
    <property type="entry name" value="T4SS_pilin"/>
    <property type="match status" value="1"/>
</dbReference>
<organism evidence="3 4">
    <name type="scientific">Candidatus Magasanikbacteria bacterium GW2011_GWA2_40_10</name>
    <dbReference type="NCBI Taxonomy" id="1619037"/>
    <lineage>
        <taxon>Bacteria</taxon>
        <taxon>Candidatus Magasanikiibacteriota</taxon>
    </lineage>
</organism>